<name>A0A0B6F222_9CORY</name>
<dbReference type="STRING" id="161899.CSING_02580"/>
<protein>
    <submittedName>
        <fullName evidence="1">Uncharacterized protein</fullName>
    </submittedName>
</protein>
<sequence>MVAVAAAITSLGIFISDQLPKPRDVEFASFEYADEIPGHTRISDVMASVRELEPGEYAEYTGSTASDAEELYEATVHFTVERTRTYVLSVKLEDAEGRVFRTGFPQCNAEVLSQPVDCTSIFILPEGSLGAATFEVEVENLAGDGFHEQPVPMSKEIHSDVEVSL</sequence>
<evidence type="ECO:0000313" key="1">
    <source>
        <dbReference type="EMBL" id="AJI78066.1"/>
    </source>
</evidence>
<dbReference type="EMBL" id="CP010827">
    <property type="protein sequence ID" value="AJI78066.1"/>
    <property type="molecule type" value="Genomic_DNA"/>
</dbReference>
<reference evidence="1 2" key="1">
    <citation type="journal article" date="2015" name="Genome Announc.">
        <title>Complete Genome Sequence and Annotation of Corynebacterium singulare DSM 44357, Isolated from a Human Semen Specimen.</title>
        <authorList>
            <person name="Merten M."/>
            <person name="Brinkrolf K."/>
            <person name="Albersmeier A."/>
            <person name="Kutter Y."/>
            <person name="Ruckert C."/>
            <person name="Tauch A."/>
        </authorList>
    </citation>
    <scope>NUCLEOTIDE SEQUENCE [LARGE SCALE GENOMIC DNA]</scope>
    <source>
        <strain evidence="1">IBS B52218</strain>
    </source>
</reference>
<dbReference type="HOGENOM" id="CLU_1608104_0_0_11"/>
<organism evidence="1 2">
    <name type="scientific">Corynebacterium singulare</name>
    <dbReference type="NCBI Taxonomy" id="161899"/>
    <lineage>
        <taxon>Bacteria</taxon>
        <taxon>Bacillati</taxon>
        <taxon>Actinomycetota</taxon>
        <taxon>Actinomycetes</taxon>
        <taxon>Mycobacteriales</taxon>
        <taxon>Corynebacteriaceae</taxon>
        <taxon>Corynebacterium</taxon>
    </lineage>
</organism>
<proteinExistence type="predicted"/>
<dbReference type="KEGG" id="csx:CSING_02580"/>
<dbReference type="AlphaFoldDB" id="A0A0B6F222"/>
<evidence type="ECO:0000313" key="2">
    <source>
        <dbReference type="Proteomes" id="UP000031890"/>
    </source>
</evidence>
<gene>
    <name evidence="1" type="ORF">CSING_02580</name>
</gene>
<accession>A0A0B6F222</accession>
<dbReference type="Proteomes" id="UP000031890">
    <property type="component" value="Chromosome"/>
</dbReference>